<reference evidence="2 3" key="1">
    <citation type="submission" date="2018-01" db="EMBL/GenBank/DDBJ databases">
        <title>Draft genome sequences of Chryseobacterium lactis NCTC11390, Chryseobacterium oncorhynchi 701B-08, and Chryseobacterium viscerum 687B-08.</title>
        <authorList>
            <person name="Jeong J.-J."/>
            <person name="Lee Y.J."/>
            <person name="Park B."/>
            <person name="Choi I.-G."/>
            <person name="Kim K.D."/>
        </authorList>
    </citation>
    <scope>NUCLEOTIDE SEQUENCE [LARGE SCALE GENOMIC DNA]</scope>
    <source>
        <strain evidence="2 3">NCTC11390</strain>
    </source>
</reference>
<protein>
    <submittedName>
        <fullName evidence="2">Uncharacterized protein</fullName>
    </submittedName>
</protein>
<evidence type="ECO:0000313" key="3">
    <source>
        <dbReference type="Proteomes" id="UP000236262"/>
    </source>
</evidence>
<accession>A0A3G6RHL2</accession>
<organism evidence="2 3">
    <name type="scientific">Chryseobacterium lactis</name>
    <dbReference type="NCBI Taxonomy" id="1241981"/>
    <lineage>
        <taxon>Bacteria</taxon>
        <taxon>Pseudomonadati</taxon>
        <taxon>Bacteroidota</taxon>
        <taxon>Flavobacteriia</taxon>
        <taxon>Flavobacteriales</taxon>
        <taxon>Weeksellaceae</taxon>
        <taxon>Chryseobacterium group</taxon>
        <taxon>Chryseobacterium</taxon>
    </lineage>
</organism>
<sequence>MAFIDYSNESKRIYVLEDRTISVFDKDIKLTDEIKLDFNAHFIEKTTFFKYLEKVHSFEMAGCDSENIYYFKFDGSGNLVSQELLSQDKKDILLRLNDQNKIEQLFFDQHSSYHSNCKIFKNHQEILQVNLLDQCENEEKDWVGYEYMECLKSTNQPGQLAFIATHATYGVQGVKVFGINDSQQLDMVYDMDDLDYDGAFHNLAFNATGEKFTVLLYENDDDLNDSFSIFEYSVHNNISPLKIHKTNHGFLNFHRLHTHYLTDSILCIVRNSDIIIFDLNNGKTIDTLNRDFKSSFFIDFNILIYQLNDKIIVLEY</sequence>
<dbReference type="KEGG" id="clac:EG342_20635"/>
<dbReference type="EMBL" id="PPEH01000006">
    <property type="protein sequence ID" value="PNW12701.1"/>
    <property type="molecule type" value="Genomic_DNA"/>
</dbReference>
<dbReference type="AlphaFoldDB" id="A0A3G6RHL2"/>
<dbReference type="OrthoDB" id="1356201at2"/>
<name>A0A3G6RHL2_CHRLC</name>
<dbReference type="RefSeq" id="WP_103292806.1">
    <property type="nucleotide sequence ID" value="NZ_CP033924.1"/>
</dbReference>
<evidence type="ECO:0000313" key="4">
    <source>
        <dbReference type="Proteomes" id="UP000279972"/>
    </source>
</evidence>
<keyword evidence="4" id="KW-1185">Reference proteome</keyword>
<reference evidence="1 4" key="2">
    <citation type="submission" date="2018-11" db="EMBL/GenBank/DDBJ databases">
        <title>Proposal to divide the Flavobacteriaceae and reorganize its genera based on Amino Acid Identity values calculated from whole genome sequences.</title>
        <authorList>
            <person name="Nicholson A.C."/>
            <person name="Gulvik C.A."/>
            <person name="Whitney A.M."/>
            <person name="Humrighouse B.W."/>
            <person name="Bell M."/>
            <person name="Holmes B."/>
            <person name="Steigerwalt A.G."/>
            <person name="Villarma A."/>
            <person name="Sheth M."/>
            <person name="Batra D."/>
            <person name="Pryor J."/>
            <person name="Bernardet J.-F."/>
            <person name="Hugo C."/>
            <person name="Kampfer P."/>
            <person name="Newman J."/>
            <person name="McQuiston J.R."/>
        </authorList>
    </citation>
    <scope>NUCLEOTIDE SEQUENCE [LARGE SCALE GENOMIC DNA]</scope>
    <source>
        <strain evidence="1 4">KC_1864</strain>
    </source>
</reference>
<dbReference type="Proteomes" id="UP000279972">
    <property type="component" value="Chromosome"/>
</dbReference>
<dbReference type="Proteomes" id="UP000236262">
    <property type="component" value="Unassembled WGS sequence"/>
</dbReference>
<dbReference type="EMBL" id="CP033924">
    <property type="protein sequence ID" value="AZA84146.1"/>
    <property type="molecule type" value="Genomic_DNA"/>
</dbReference>
<evidence type="ECO:0000313" key="2">
    <source>
        <dbReference type="EMBL" id="PNW12701.1"/>
    </source>
</evidence>
<evidence type="ECO:0000313" key="1">
    <source>
        <dbReference type="EMBL" id="AZA84146.1"/>
    </source>
</evidence>
<proteinExistence type="predicted"/>
<gene>
    <name evidence="2" type="ORF">C1637_16795</name>
    <name evidence="1" type="ORF">EG342_20635</name>
</gene>